<dbReference type="InterPro" id="IPR000073">
    <property type="entry name" value="AB_hydrolase_1"/>
</dbReference>
<dbReference type="eggNOG" id="ENOG502Z8R7">
    <property type="taxonomic scope" value="Bacteria"/>
</dbReference>
<dbReference type="Proteomes" id="UP000027725">
    <property type="component" value="Unassembled WGS sequence"/>
</dbReference>
<dbReference type="RefSeq" id="WP_038061754.1">
    <property type="nucleotide sequence ID" value="NZ_FOVB01000001.1"/>
</dbReference>
<gene>
    <name evidence="2" type="ORF">DL1_06690</name>
</gene>
<protein>
    <recommendedName>
        <fullName evidence="1">HTH luxR-type domain-containing protein</fullName>
    </recommendedName>
</protein>
<dbReference type="SMART" id="SM00421">
    <property type="entry name" value="HTH_LUXR"/>
    <property type="match status" value="1"/>
</dbReference>
<dbReference type="GO" id="GO:0003677">
    <property type="term" value="F:DNA binding"/>
    <property type="evidence" value="ECO:0007669"/>
    <property type="project" value="InterPro"/>
</dbReference>
<dbReference type="InterPro" id="IPR016032">
    <property type="entry name" value="Sig_transdc_resp-reg_C-effctor"/>
</dbReference>
<keyword evidence="3" id="KW-1185">Reference proteome</keyword>
<proteinExistence type="predicted"/>
<comment type="caution">
    <text evidence="2">The sequence shown here is derived from an EMBL/GenBank/DDBJ whole genome shotgun (WGS) entry which is preliminary data.</text>
</comment>
<dbReference type="InterPro" id="IPR029058">
    <property type="entry name" value="AB_hydrolase_fold"/>
</dbReference>
<accession>A0A074TIH5</accession>
<dbReference type="PANTHER" id="PTHR43433:SF10">
    <property type="entry name" value="AB HYDROLASE-1 DOMAIN-CONTAINING PROTEIN"/>
    <property type="match status" value="1"/>
</dbReference>
<evidence type="ECO:0000259" key="1">
    <source>
        <dbReference type="SMART" id="SM00421"/>
    </source>
</evidence>
<name>A0A074TIH5_9RHOB</name>
<dbReference type="SUPFAM" id="SSF53474">
    <property type="entry name" value="alpha/beta-Hydrolases"/>
    <property type="match status" value="1"/>
</dbReference>
<dbReference type="Pfam" id="PF00561">
    <property type="entry name" value="Abhydrolase_1"/>
    <property type="match status" value="1"/>
</dbReference>
<dbReference type="Gene3D" id="3.40.50.1820">
    <property type="entry name" value="alpha/beta hydrolase"/>
    <property type="match status" value="1"/>
</dbReference>
<dbReference type="InterPro" id="IPR050471">
    <property type="entry name" value="AB_hydrolase"/>
</dbReference>
<dbReference type="InterPro" id="IPR036388">
    <property type="entry name" value="WH-like_DNA-bd_sf"/>
</dbReference>
<reference evidence="2 3" key="1">
    <citation type="submission" date="2014-03" db="EMBL/GenBank/DDBJ databases">
        <title>The draft genome sequence of Thioclava dalianensis DLFJ1-1.</title>
        <authorList>
            <person name="Lai Q."/>
            <person name="Shao Z."/>
        </authorList>
    </citation>
    <scope>NUCLEOTIDE SEQUENCE [LARGE SCALE GENOMIC DNA]</scope>
    <source>
        <strain evidence="2 3">DLFJ1-1</strain>
    </source>
</reference>
<dbReference type="EMBL" id="JHEH01000002">
    <property type="protein sequence ID" value="KEP71449.1"/>
    <property type="molecule type" value="Genomic_DNA"/>
</dbReference>
<dbReference type="GO" id="GO:0006355">
    <property type="term" value="P:regulation of DNA-templated transcription"/>
    <property type="evidence" value="ECO:0007669"/>
    <property type="project" value="InterPro"/>
</dbReference>
<dbReference type="InterPro" id="IPR000792">
    <property type="entry name" value="Tscrpt_reg_LuxR_C"/>
</dbReference>
<feature type="domain" description="HTH luxR-type" evidence="1">
    <location>
        <begin position="144"/>
        <end position="201"/>
    </location>
</feature>
<dbReference type="OrthoDB" id="8107794at2"/>
<dbReference type="SUPFAM" id="SSF46894">
    <property type="entry name" value="C-terminal effector domain of the bipartite response regulators"/>
    <property type="match status" value="1"/>
</dbReference>
<dbReference type="PANTHER" id="PTHR43433">
    <property type="entry name" value="HYDROLASE, ALPHA/BETA FOLD FAMILY PROTEIN"/>
    <property type="match status" value="1"/>
</dbReference>
<evidence type="ECO:0000313" key="2">
    <source>
        <dbReference type="EMBL" id="KEP71449.1"/>
    </source>
</evidence>
<dbReference type="AlphaFoldDB" id="A0A074TIH5"/>
<sequence length="533" mass="60204">MNRPARAQPDSHFLDTLVSVLPADQVKRLPREEDLLSRSERDTASERFFHRHFAHCAHPTNLYDRSGARQVEPFIETEDSRFPAMMLMPQDSAGGCAFVVQEETLFFLYDRIERWADAPAHLSFIAVRIGPEEITSLCRTELPGTRLSRSEYLLLAWLLSGHTLKDAAAELGASYDTKRKQVQLVLDKFGAESQTSLLRKLALEITAHLLDDLLPKGSRREEAALVKRQYGRDVVINTIAIGEGLEVPIWEFGARGGQPILYFHNMLSPILFREDMIEVLRAHGLRWLVVPRHFLSTEAPHDADQRMVHLTRALAETMDYLTDAPLICLGDSAGVSWAVHFARHNPDMVAHLMLSATPQPVQTLTPDHRPTIYAEMSDRLRRDERVTSGMARVYNALARVPMLARRGLRHLYRQSPPDLATLDTLFAQPLFFDWLRLIANVATHSSMEEMRNLQRNWLTDLQGLDCAVTFLHGAQDTISPFSAIETLAETLPKADFLRLENAGHFVLSQHFEAFAAHAVNLPEACKANHPPLA</sequence>
<dbReference type="STRING" id="1185766.SAMN05216224_101184"/>
<evidence type="ECO:0000313" key="3">
    <source>
        <dbReference type="Proteomes" id="UP000027725"/>
    </source>
</evidence>
<organism evidence="2 3">
    <name type="scientific">Thioclava dalianensis</name>
    <dbReference type="NCBI Taxonomy" id="1185766"/>
    <lineage>
        <taxon>Bacteria</taxon>
        <taxon>Pseudomonadati</taxon>
        <taxon>Pseudomonadota</taxon>
        <taxon>Alphaproteobacteria</taxon>
        <taxon>Rhodobacterales</taxon>
        <taxon>Paracoccaceae</taxon>
        <taxon>Thioclava</taxon>
    </lineage>
</organism>
<dbReference type="Gene3D" id="1.10.10.10">
    <property type="entry name" value="Winged helix-like DNA-binding domain superfamily/Winged helix DNA-binding domain"/>
    <property type="match status" value="1"/>
</dbReference>